<name>A0A0F9J0W5_9ZZZZ</name>
<protein>
    <submittedName>
        <fullName evidence="1">Uncharacterized protein</fullName>
    </submittedName>
</protein>
<gene>
    <name evidence="2" type="ORF">LCGC14_1050380</name>
    <name evidence="1" type="ORF">LCGC14_1880260</name>
</gene>
<reference evidence="1" key="1">
    <citation type="journal article" date="2015" name="Nature">
        <title>Complex archaea that bridge the gap between prokaryotes and eukaryotes.</title>
        <authorList>
            <person name="Spang A."/>
            <person name="Saw J.H."/>
            <person name="Jorgensen S.L."/>
            <person name="Zaremba-Niedzwiedzka K."/>
            <person name="Martijn J."/>
            <person name="Lind A.E."/>
            <person name="van Eijk R."/>
            <person name="Schleper C."/>
            <person name="Guy L."/>
            <person name="Ettema T.J."/>
        </authorList>
    </citation>
    <scope>NUCLEOTIDE SEQUENCE</scope>
</reference>
<evidence type="ECO:0000313" key="1">
    <source>
        <dbReference type="EMBL" id="KKL92877.1"/>
    </source>
</evidence>
<evidence type="ECO:0000313" key="2">
    <source>
        <dbReference type="EMBL" id="KKN09051.1"/>
    </source>
</evidence>
<accession>A0A0F9J0W5</accession>
<dbReference type="EMBL" id="LAZR01004387">
    <property type="protein sequence ID" value="KKN09051.1"/>
    <property type="molecule type" value="Genomic_DNA"/>
</dbReference>
<dbReference type="AlphaFoldDB" id="A0A0F9J0W5"/>
<sequence length="65" mass="8309">MERALRKAKGIPFYYGFAVFDLDRDTVIFRPWPFYYYYSYKFRKRQLRHRLGRWIRKIIIPRLMK</sequence>
<organism evidence="1">
    <name type="scientific">marine sediment metagenome</name>
    <dbReference type="NCBI Taxonomy" id="412755"/>
    <lineage>
        <taxon>unclassified sequences</taxon>
        <taxon>metagenomes</taxon>
        <taxon>ecological metagenomes</taxon>
    </lineage>
</organism>
<comment type="caution">
    <text evidence="1">The sequence shown here is derived from an EMBL/GenBank/DDBJ whole genome shotgun (WGS) entry which is preliminary data.</text>
</comment>
<proteinExistence type="predicted"/>
<dbReference type="EMBL" id="LAZR01019346">
    <property type="protein sequence ID" value="KKL92877.1"/>
    <property type="molecule type" value="Genomic_DNA"/>
</dbReference>